<feature type="compositionally biased region" description="Polar residues" evidence="1">
    <location>
        <begin position="111"/>
        <end position="142"/>
    </location>
</feature>
<gene>
    <name evidence="2" type="ORF">LTR36_003568</name>
</gene>
<feature type="region of interest" description="Disordered" evidence="1">
    <location>
        <begin position="291"/>
        <end position="322"/>
    </location>
</feature>
<proteinExistence type="predicted"/>
<keyword evidence="3" id="KW-1185">Reference proteome</keyword>
<evidence type="ECO:0000256" key="1">
    <source>
        <dbReference type="SAM" id="MobiDB-lite"/>
    </source>
</evidence>
<dbReference type="AlphaFoldDB" id="A0AAV9JJ72"/>
<organism evidence="2 3">
    <name type="scientific">Oleoguttula mirabilis</name>
    <dbReference type="NCBI Taxonomy" id="1507867"/>
    <lineage>
        <taxon>Eukaryota</taxon>
        <taxon>Fungi</taxon>
        <taxon>Dikarya</taxon>
        <taxon>Ascomycota</taxon>
        <taxon>Pezizomycotina</taxon>
        <taxon>Dothideomycetes</taxon>
        <taxon>Dothideomycetidae</taxon>
        <taxon>Mycosphaerellales</taxon>
        <taxon>Teratosphaeriaceae</taxon>
        <taxon>Oleoguttula</taxon>
    </lineage>
</organism>
<protein>
    <submittedName>
        <fullName evidence="2">Uncharacterized protein</fullName>
    </submittedName>
</protein>
<evidence type="ECO:0000313" key="2">
    <source>
        <dbReference type="EMBL" id="KAK4545017.1"/>
    </source>
</evidence>
<dbReference type="Proteomes" id="UP001324427">
    <property type="component" value="Unassembled WGS sequence"/>
</dbReference>
<feature type="compositionally biased region" description="Polar residues" evidence="1">
    <location>
        <begin position="173"/>
        <end position="182"/>
    </location>
</feature>
<comment type="caution">
    <text evidence="2">The sequence shown here is derived from an EMBL/GenBank/DDBJ whole genome shotgun (WGS) entry which is preliminary data.</text>
</comment>
<dbReference type="EMBL" id="JAVFHQ010000021">
    <property type="protein sequence ID" value="KAK4545017.1"/>
    <property type="molecule type" value="Genomic_DNA"/>
</dbReference>
<name>A0AAV9JJ72_9PEZI</name>
<reference evidence="2 3" key="1">
    <citation type="submission" date="2021-11" db="EMBL/GenBank/DDBJ databases">
        <title>Black yeast isolated from Biological Soil Crust.</title>
        <authorList>
            <person name="Kurbessoian T."/>
        </authorList>
    </citation>
    <scope>NUCLEOTIDE SEQUENCE [LARGE SCALE GENOMIC DNA]</scope>
    <source>
        <strain evidence="2 3">CCFEE 5522</strain>
    </source>
</reference>
<feature type="compositionally biased region" description="Polar residues" evidence="1">
    <location>
        <begin position="298"/>
        <end position="308"/>
    </location>
</feature>
<feature type="compositionally biased region" description="Low complexity" evidence="1">
    <location>
        <begin position="88"/>
        <end position="103"/>
    </location>
</feature>
<feature type="region of interest" description="Disordered" evidence="1">
    <location>
        <begin position="23"/>
        <end position="183"/>
    </location>
</feature>
<feature type="compositionally biased region" description="Polar residues" evidence="1">
    <location>
        <begin position="155"/>
        <end position="167"/>
    </location>
</feature>
<accession>A0AAV9JJ72</accession>
<evidence type="ECO:0000313" key="3">
    <source>
        <dbReference type="Proteomes" id="UP001324427"/>
    </source>
</evidence>
<sequence length="322" mass="34108">MNQVAGPFAPAAAFGFNNASQAYYYGGGPPSTPQQQTHGARAPSQPSQAPAPPAAGYYDGGNAAIASRGGNMIPQFAGQQQRYPHTTAPYSQPVPAQVPSVAAPHPPQQHGLSHNQFASPQQRLSPNAASPAQSKQHTQSPPNRYPMAAPPLPHTPSQHQATSSIASAPSPRTPQSPGSQTREQQRVALLLDINVDLLQEVNRLQAQGKGGAINLQQQAQLKSQGQQMELAADDFIQVLRRVQAILAYLMPKAQNDQQRAPEGPAHMTPPPHMPQLQFRYDQLQALFPGWDGYDRAPSGSSASPQPNGAANGMVGAPTAGTY</sequence>